<protein>
    <submittedName>
        <fullName evidence="6">Pyridine nucleotide-disulfide oxidoreductase</fullName>
    </submittedName>
</protein>
<dbReference type="Pfam" id="PF07992">
    <property type="entry name" value="Pyr_redox_2"/>
    <property type="match status" value="1"/>
</dbReference>
<evidence type="ECO:0000256" key="2">
    <source>
        <dbReference type="ARBA" id="ARBA00011738"/>
    </source>
</evidence>
<evidence type="ECO:0000256" key="4">
    <source>
        <dbReference type="ARBA" id="ARBA00023002"/>
    </source>
</evidence>
<keyword evidence="7" id="KW-1185">Reference proteome</keyword>
<dbReference type="InterPro" id="IPR023753">
    <property type="entry name" value="FAD/NAD-binding_dom"/>
</dbReference>
<proteinExistence type="predicted"/>
<evidence type="ECO:0000313" key="7">
    <source>
        <dbReference type="Proteomes" id="UP000215509"/>
    </source>
</evidence>
<comment type="caution">
    <text evidence="6">The sequence shown here is derived from an EMBL/GenBank/DDBJ whole genome shotgun (WGS) entry which is preliminary data.</text>
</comment>
<accession>A0A229UQW3</accession>
<gene>
    <name evidence="6" type="ORF">CF651_12185</name>
</gene>
<dbReference type="RefSeq" id="WP_094015127.1">
    <property type="nucleotide sequence ID" value="NZ_NMQW01000017.1"/>
</dbReference>
<evidence type="ECO:0000259" key="5">
    <source>
        <dbReference type="Pfam" id="PF07992"/>
    </source>
</evidence>
<comment type="cofactor">
    <cofactor evidence="1">
        <name>FAD</name>
        <dbReference type="ChEBI" id="CHEBI:57692"/>
    </cofactor>
</comment>
<dbReference type="PRINTS" id="PR00469">
    <property type="entry name" value="PNDRDTASEII"/>
</dbReference>
<dbReference type="InterPro" id="IPR036188">
    <property type="entry name" value="FAD/NAD-bd_sf"/>
</dbReference>
<keyword evidence="3" id="KW-0285">Flavoprotein</keyword>
<evidence type="ECO:0000313" key="6">
    <source>
        <dbReference type="EMBL" id="OXM85977.1"/>
    </source>
</evidence>
<dbReference type="PANTHER" id="PTHR48105">
    <property type="entry name" value="THIOREDOXIN REDUCTASE 1-RELATED-RELATED"/>
    <property type="match status" value="1"/>
</dbReference>
<evidence type="ECO:0000256" key="3">
    <source>
        <dbReference type="ARBA" id="ARBA00022630"/>
    </source>
</evidence>
<dbReference type="PRINTS" id="PR00368">
    <property type="entry name" value="FADPNR"/>
</dbReference>
<organism evidence="6 7">
    <name type="scientific">Paenibacillus rigui</name>
    <dbReference type="NCBI Taxonomy" id="554312"/>
    <lineage>
        <taxon>Bacteria</taxon>
        <taxon>Bacillati</taxon>
        <taxon>Bacillota</taxon>
        <taxon>Bacilli</taxon>
        <taxon>Bacillales</taxon>
        <taxon>Paenibacillaceae</taxon>
        <taxon>Paenibacillus</taxon>
    </lineage>
</organism>
<dbReference type="OrthoDB" id="9806179at2"/>
<evidence type="ECO:0000256" key="1">
    <source>
        <dbReference type="ARBA" id="ARBA00001974"/>
    </source>
</evidence>
<dbReference type="SUPFAM" id="SSF51905">
    <property type="entry name" value="FAD/NAD(P)-binding domain"/>
    <property type="match status" value="1"/>
</dbReference>
<feature type="domain" description="FAD/NAD(P)-binding" evidence="5">
    <location>
        <begin position="9"/>
        <end position="289"/>
    </location>
</feature>
<dbReference type="InterPro" id="IPR050097">
    <property type="entry name" value="Ferredoxin-NADP_redctase_2"/>
</dbReference>
<dbReference type="EMBL" id="NMQW01000017">
    <property type="protein sequence ID" value="OXM85977.1"/>
    <property type="molecule type" value="Genomic_DNA"/>
</dbReference>
<name>A0A229UQW3_9BACL</name>
<dbReference type="Proteomes" id="UP000215509">
    <property type="component" value="Unassembled WGS sequence"/>
</dbReference>
<dbReference type="AlphaFoldDB" id="A0A229UQW3"/>
<keyword evidence="4" id="KW-0560">Oxidoreductase</keyword>
<dbReference type="Gene3D" id="3.50.50.60">
    <property type="entry name" value="FAD/NAD(P)-binding domain"/>
    <property type="match status" value="2"/>
</dbReference>
<comment type="subunit">
    <text evidence="2">Homodimer.</text>
</comment>
<dbReference type="GO" id="GO:0016491">
    <property type="term" value="F:oxidoreductase activity"/>
    <property type="evidence" value="ECO:0007669"/>
    <property type="project" value="UniProtKB-KW"/>
</dbReference>
<reference evidence="6 7" key="1">
    <citation type="submission" date="2017-07" db="EMBL/GenBank/DDBJ databases">
        <title>Genome sequencing and assembly of Paenibacillus rigui.</title>
        <authorList>
            <person name="Mayilraj S."/>
        </authorList>
    </citation>
    <scope>NUCLEOTIDE SEQUENCE [LARGE SCALE GENOMIC DNA]</scope>
    <source>
        <strain evidence="6 7">JCM 16352</strain>
    </source>
</reference>
<sequence length="312" mass="34018">MQKHANETYDVVIVGGGPAGLNAALVLGRSRRSVLVIDEELPRNRVTRESHGFLTRDGIAPAEFRRIAKEQILKYPSVTFQSDIVKSATGRDGDFHLHLESSEVVVRSRKILFATGMKDVLPDIDGLSEVYGTSAFVCPFCDGWELRDKQISVIAPNDLSLHFVKMISGWTKHLTLLTQGSPFLSPDQHSEIQLHGIVVIEDEIKRIESLKGYVNHITFRSNPPVKCEGIFFLPTLIQSTDVSEKLGCVLSGNGPVMEIDTDTMGRTNVSGVYSAGDASGAPFQLISAASSGATAAAAIQLDLLDAEWNRIQ</sequence>